<dbReference type="EMBL" id="JACEFF010000851">
    <property type="protein sequence ID" value="KAH9629852.1"/>
    <property type="molecule type" value="Genomic_DNA"/>
</dbReference>
<comment type="caution">
    <text evidence="1">The sequence shown here is derived from an EMBL/GenBank/DDBJ whole genome shotgun (WGS) entry which is preliminary data.</text>
</comment>
<dbReference type="AlphaFoldDB" id="A0A922S9V7"/>
<evidence type="ECO:0000313" key="2">
    <source>
        <dbReference type="Proteomes" id="UP000814243"/>
    </source>
</evidence>
<proteinExistence type="predicted"/>
<reference evidence="1" key="1">
    <citation type="journal article" date="2021" name="G3 (Bethesda)">
        <title>Genome and transcriptome analysis of the beet armyworm Spodoptera exigua reveals targets for pest control. .</title>
        <authorList>
            <person name="Simon S."/>
            <person name="Breeschoten T."/>
            <person name="Jansen H.J."/>
            <person name="Dirks R.P."/>
            <person name="Schranz M.E."/>
            <person name="Ros V.I.D."/>
        </authorList>
    </citation>
    <scope>NUCLEOTIDE SEQUENCE</scope>
    <source>
        <strain evidence="1">TB_SE_WUR_2020</strain>
    </source>
</reference>
<organism evidence="1 2">
    <name type="scientific">Spodoptera exigua</name>
    <name type="common">Beet armyworm</name>
    <name type="synonym">Noctua fulgens</name>
    <dbReference type="NCBI Taxonomy" id="7107"/>
    <lineage>
        <taxon>Eukaryota</taxon>
        <taxon>Metazoa</taxon>
        <taxon>Ecdysozoa</taxon>
        <taxon>Arthropoda</taxon>
        <taxon>Hexapoda</taxon>
        <taxon>Insecta</taxon>
        <taxon>Pterygota</taxon>
        <taxon>Neoptera</taxon>
        <taxon>Endopterygota</taxon>
        <taxon>Lepidoptera</taxon>
        <taxon>Glossata</taxon>
        <taxon>Ditrysia</taxon>
        <taxon>Noctuoidea</taxon>
        <taxon>Noctuidae</taxon>
        <taxon>Amphipyrinae</taxon>
        <taxon>Spodoptera</taxon>
    </lineage>
</organism>
<evidence type="ECO:0000313" key="1">
    <source>
        <dbReference type="EMBL" id="KAH9629852.1"/>
    </source>
</evidence>
<dbReference type="Proteomes" id="UP000814243">
    <property type="component" value="Unassembled WGS sequence"/>
</dbReference>
<sequence>MCSGDLCFLLSFSSQFVFNIQIPFVVDICEATCEEYTIIFSETTWPRYILKPLTRFFSCIDHVKPINNQFHEVIPDDHPTPKVIKRNLNNSTVYENSNKTDEPISTPNEEDEALMFNVHLIYNNLNDASNAKNKELKNNDQIICKYAEIVCNDDGTTDETTSKRFENTDRYFYDNSTSFLNISIDRDETSPLQPIFTGYFPEVSKKALFSYENDFKYQKTASLKCPILKNDTSKCSMNKSIHVYIKSTYIQNNTKTYYPNCTMDTKIIHNAFNLICDNVSFGKYNKHLKLTSNPDLKQTPTPISDGTEKQDIRSLSCQIMEFKDFPTNKGLDNSSEIYFENCSKNHSWKSITDVSEKGKTTNITSKNYINIIVNDIANCTHNQTLNIQQGKFINFEVNDNIQHILKNDEVEINLPNCMDNSTVNSTKNIPETKVDLTIFLKNEPINGSSLKLLNRAPKDTNETEKLFLQCGRSKMFNNKTMKTRAVLQCDTIDLKDLLIPENNTAFNLNTTQDHRLWKCKIIEFKDSSPSKGKITETYFNDCFKGNNKEKNELIPFNPDLLKKDYTNSKNLIKIIMNENFNCTQNPALNIQQGKLVDFEGNNEIASVLENDIVEINISNCIKINQSLTTSTDKLREAKVDITIFLKNESLNASDLMLVNKIPKPKQKETDGRERLFLRCCRSDVHNNKTIKNTTALECENIDPNKIIILPTNTDVKQKNIKDTATDNANKSQKNNIDDSKTITKDIQNKNIGEKDKREIQNYNTFNRKKYLNKPGKQENLVQEEVEVEKIILITLTAIA</sequence>
<gene>
    <name evidence="1" type="ORF">HF086_011502</name>
</gene>
<protein>
    <submittedName>
        <fullName evidence="1">Uncharacterized protein</fullName>
    </submittedName>
</protein>
<feature type="non-terminal residue" evidence="1">
    <location>
        <position position="1"/>
    </location>
</feature>
<accession>A0A922S9V7</accession>
<name>A0A922S9V7_SPOEX</name>